<dbReference type="InterPro" id="IPR000160">
    <property type="entry name" value="GGDEF_dom"/>
</dbReference>
<sequence>MAASGAAYAGSALTAGRTGSAGLDVLAGALALVTVVTACTVLWWRASRVREERDVWHRLALAFTAAGAGVVVARLLGALGLGDGTLVEPMTAGSVVACVLIYQGLIRWNRHRTAIADPGDWLNGVSAAFALIAIGNLVLARLDGPFDGWTGWETQPWLVRGAVGFVAVGTAASLSALGGLLRDRRLWLVTAGLAAAFAGDLSAGLLAASEAGPRSAGSEAGWVLAAVLVAACALRRPIMVDARPTTPGEPTVGALVVLLAGTLTLGVMADQPLTDPAVWFAMLAVLGVSVRVLGDVRSLTELAQTRMEARTDDVTGTANRRALVRRLDGLTAAGEKVSLVLLDLDRFKEVNEALGHDTGDDLLKAAASRMADALPEGCILGRLSSDEFLIVVPGAHDRAQQLAQQVQAAASGTYELHGTLVDVHVTGGLASFPLHASTSSGLLRCADSAVREAKQRGWGLAVFDEDHDRDVNERARTLEQLRALLPVDGSRPAQPRYCGELVLHYQPQLDVTDSTIVGVEALARWQHPERGLVAPLDFLGLVERYGLVRPLTLRVLDMALAQARAWREGGRPLRVAVNLSATSLLDSALPDEVGRLLAEHGVPASDLQLEITETAVMSDSVRARAVVAALAGMGVSLSIDDYGTGYSSLAYLRDLDVDELKLDRSFVSDIVSDPRSLAIVSSTVALAHSLGLRLVAEGVEDAATLDMLAGLGCDVSQGFFHSRPIPACELESWLGRHAREAARAEEPVPS</sequence>
<dbReference type="PROSITE" id="PS50883">
    <property type="entry name" value="EAL"/>
    <property type="match status" value="1"/>
</dbReference>
<feature type="transmembrane region" description="Helical" evidence="1">
    <location>
        <begin position="25"/>
        <end position="44"/>
    </location>
</feature>
<dbReference type="InterPro" id="IPR043128">
    <property type="entry name" value="Rev_trsase/Diguanyl_cyclase"/>
</dbReference>
<dbReference type="EMBL" id="JAANNP010000001">
    <property type="protein sequence ID" value="NHC13053.1"/>
    <property type="molecule type" value="Genomic_DNA"/>
</dbReference>
<dbReference type="SUPFAM" id="SSF55073">
    <property type="entry name" value="Nucleotide cyclase"/>
    <property type="match status" value="1"/>
</dbReference>
<dbReference type="PANTHER" id="PTHR33121">
    <property type="entry name" value="CYCLIC DI-GMP PHOSPHODIESTERASE PDEF"/>
    <property type="match status" value="1"/>
</dbReference>
<feature type="transmembrane region" description="Helical" evidence="1">
    <location>
        <begin position="162"/>
        <end position="181"/>
    </location>
</feature>
<evidence type="ECO:0000259" key="2">
    <source>
        <dbReference type="PROSITE" id="PS50883"/>
    </source>
</evidence>
<feature type="transmembrane region" description="Helical" evidence="1">
    <location>
        <begin position="250"/>
        <end position="270"/>
    </location>
</feature>
<feature type="transmembrane region" description="Helical" evidence="1">
    <location>
        <begin position="220"/>
        <end position="238"/>
    </location>
</feature>
<evidence type="ECO:0000313" key="4">
    <source>
        <dbReference type="EMBL" id="NHC13053.1"/>
    </source>
</evidence>
<name>A0ABX0GUT7_9ACTN</name>
<comment type="caution">
    <text evidence="4">The sequence shown here is derived from an EMBL/GenBank/DDBJ whole genome shotgun (WGS) entry which is preliminary data.</text>
</comment>
<dbReference type="InterPro" id="IPR029787">
    <property type="entry name" value="Nucleotide_cyclase"/>
</dbReference>
<dbReference type="SMART" id="SM00052">
    <property type="entry name" value="EAL"/>
    <property type="match status" value="1"/>
</dbReference>
<keyword evidence="1" id="KW-1133">Transmembrane helix</keyword>
<dbReference type="CDD" id="cd01948">
    <property type="entry name" value="EAL"/>
    <property type="match status" value="1"/>
</dbReference>
<dbReference type="Gene3D" id="3.30.70.270">
    <property type="match status" value="1"/>
</dbReference>
<dbReference type="RefSeq" id="WP_166278451.1">
    <property type="nucleotide sequence ID" value="NZ_JAANNP010000001.1"/>
</dbReference>
<keyword evidence="1" id="KW-0472">Membrane</keyword>
<feature type="domain" description="EAL" evidence="2">
    <location>
        <begin position="482"/>
        <end position="738"/>
    </location>
</feature>
<dbReference type="NCBIfam" id="TIGR00254">
    <property type="entry name" value="GGDEF"/>
    <property type="match status" value="1"/>
</dbReference>
<dbReference type="Pfam" id="PF00990">
    <property type="entry name" value="GGDEF"/>
    <property type="match status" value="1"/>
</dbReference>
<feature type="domain" description="GGDEF" evidence="3">
    <location>
        <begin position="335"/>
        <end position="465"/>
    </location>
</feature>
<dbReference type="SUPFAM" id="SSF141868">
    <property type="entry name" value="EAL domain-like"/>
    <property type="match status" value="1"/>
</dbReference>
<evidence type="ECO:0000313" key="5">
    <source>
        <dbReference type="Proteomes" id="UP000800981"/>
    </source>
</evidence>
<proteinExistence type="predicted"/>
<accession>A0ABX0GUT7</accession>
<gene>
    <name evidence="4" type="ORF">G9H71_04580</name>
</gene>
<evidence type="ECO:0000259" key="3">
    <source>
        <dbReference type="PROSITE" id="PS50887"/>
    </source>
</evidence>
<dbReference type="InterPro" id="IPR050706">
    <property type="entry name" value="Cyclic-di-GMP_PDE-like"/>
</dbReference>
<protein>
    <submittedName>
        <fullName evidence="4">Bifunctional diguanylate cyclase/phosphodiesterase</fullName>
    </submittedName>
</protein>
<organism evidence="4 5">
    <name type="scientific">Motilibacter deserti</name>
    <dbReference type="NCBI Taxonomy" id="2714956"/>
    <lineage>
        <taxon>Bacteria</taxon>
        <taxon>Bacillati</taxon>
        <taxon>Actinomycetota</taxon>
        <taxon>Actinomycetes</taxon>
        <taxon>Motilibacterales</taxon>
        <taxon>Motilibacteraceae</taxon>
        <taxon>Motilibacter</taxon>
    </lineage>
</organism>
<feature type="transmembrane region" description="Helical" evidence="1">
    <location>
        <begin position="56"/>
        <end position="77"/>
    </location>
</feature>
<dbReference type="InterPro" id="IPR035919">
    <property type="entry name" value="EAL_sf"/>
</dbReference>
<keyword evidence="5" id="KW-1185">Reference proteome</keyword>
<dbReference type="PROSITE" id="PS50887">
    <property type="entry name" value="GGDEF"/>
    <property type="match status" value="1"/>
</dbReference>
<feature type="transmembrane region" description="Helical" evidence="1">
    <location>
        <begin position="89"/>
        <end position="109"/>
    </location>
</feature>
<evidence type="ECO:0000256" key="1">
    <source>
        <dbReference type="SAM" id="Phobius"/>
    </source>
</evidence>
<dbReference type="InterPro" id="IPR001633">
    <property type="entry name" value="EAL_dom"/>
</dbReference>
<feature type="transmembrane region" description="Helical" evidence="1">
    <location>
        <begin position="186"/>
        <end position="208"/>
    </location>
</feature>
<dbReference type="Gene3D" id="3.20.20.450">
    <property type="entry name" value="EAL domain"/>
    <property type="match status" value="1"/>
</dbReference>
<reference evidence="4 5" key="1">
    <citation type="submission" date="2020-03" db="EMBL/GenBank/DDBJ databases">
        <title>Two novel Motilibacter sp.</title>
        <authorList>
            <person name="Liu S."/>
        </authorList>
    </citation>
    <scope>NUCLEOTIDE SEQUENCE [LARGE SCALE GENOMIC DNA]</scope>
    <source>
        <strain evidence="4 5">E257</strain>
    </source>
</reference>
<dbReference type="PANTHER" id="PTHR33121:SF19">
    <property type="entry name" value="CYCLIC DI-GMP PHOSPHODIESTERASE PA2567"/>
    <property type="match status" value="1"/>
</dbReference>
<dbReference type="CDD" id="cd01949">
    <property type="entry name" value="GGDEF"/>
    <property type="match status" value="1"/>
</dbReference>
<dbReference type="SMART" id="SM00267">
    <property type="entry name" value="GGDEF"/>
    <property type="match status" value="1"/>
</dbReference>
<dbReference type="Pfam" id="PF00563">
    <property type="entry name" value="EAL"/>
    <property type="match status" value="1"/>
</dbReference>
<feature type="transmembrane region" description="Helical" evidence="1">
    <location>
        <begin position="121"/>
        <end position="142"/>
    </location>
</feature>
<keyword evidence="1" id="KW-0812">Transmembrane</keyword>
<dbReference type="Proteomes" id="UP000800981">
    <property type="component" value="Unassembled WGS sequence"/>
</dbReference>